<evidence type="ECO:0000259" key="1">
    <source>
        <dbReference type="PROSITE" id="PS50280"/>
    </source>
</evidence>
<organism evidence="2 3">
    <name type="scientific">Chaetoceros tenuissimus</name>
    <dbReference type="NCBI Taxonomy" id="426638"/>
    <lineage>
        <taxon>Eukaryota</taxon>
        <taxon>Sar</taxon>
        <taxon>Stramenopiles</taxon>
        <taxon>Ochrophyta</taxon>
        <taxon>Bacillariophyta</taxon>
        <taxon>Coscinodiscophyceae</taxon>
        <taxon>Chaetocerotophycidae</taxon>
        <taxon>Chaetocerotales</taxon>
        <taxon>Chaetocerotaceae</taxon>
        <taxon>Chaetoceros</taxon>
    </lineage>
</organism>
<reference evidence="2 3" key="1">
    <citation type="journal article" date="2021" name="Sci. Rep.">
        <title>The genome of the diatom Chaetoceros tenuissimus carries an ancient integrated fragment of an extant virus.</title>
        <authorList>
            <person name="Hongo Y."/>
            <person name="Kimura K."/>
            <person name="Takaki Y."/>
            <person name="Yoshida Y."/>
            <person name="Baba S."/>
            <person name="Kobayashi G."/>
            <person name="Nagasaki K."/>
            <person name="Hano T."/>
            <person name="Tomaru Y."/>
        </authorList>
    </citation>
    <scope>NUCLEOTIDE SEQUENCE [LARGE SCALE GENOMIC DNA]</scope>
    <source>
        <strain evidence="2 3">NIES-3715</strain>
    </source>
</reference>
<sequence length="529" mass="58432">MTSVKTTSKAGAALFATKDYKAGDIILEETPLLTLQKKSASDIIAIREQFQNIKAEKKVRVSALEDLDIPSSIDVKDKTKFRGFVEAAASFALVEDENIREKYLSLYYPAAIDSDEKAANESNTYESDVVQLAESALVYLQRQTTPTSKLNKLVTNSSKNCLKVMLIWACNSFEGGLVYELTSRINHSCDFNAVVCVDPFQQGSGGTQERQTIRAAAAIKEGDEICISYLGSYTYADFSARNERLQKEKFFKCMCKRCETTRIEGDVAGSVPCFQCHPRDGRYLDEDVQYDDGAIEVNYCKPCIVKDSSSSKPGDKIVYRCAKCGDVEIDSVASKAMSKAIERATAHLDEGLKVQAQIDDDEEERATKIELTERMACLATSVLGAKHYASSLLTFVSLSAKLSLIHCRMLCESADQGSSGDQEELMSDIAECIDSLERVINYLESIGLQSHFGQLVGNACIGVARVLIGFGDEKSVKYGCTFLSKVYDNYFKLSFEGEGMKKVVEALMSKNASHKNDEAEPQKKRHKSS</sequence>
<dbReference type="SUPFAM" id="SSF82199">
    <property type="entry name" value="SET domain"/>
    <property type="match status" value="1"/>
</dbReference>
<dbReference type="PANTHER" id="PTHR12197">
    <property type="entry name" value="HISTONE-LYSINE N-METHYLTRANSFERASE SMYD"/>
    <property type="match status" value="1"/>
</dbReference>
<gene>
    <name evidence="2" type="ORF">CTEN210_07579</name>
</gene>
<dbReference type="InterPro" id="IPR046341">
    <property type="entry name" value="SET_dom_sf"/>
</dbReference>
<dbReference type="PANTHER" id="PTHR12197:SF251">
    <property type="entry name" value="EG:BACR7C10.4 PROTEIN"/>
    <property type="match status" value="1"/>
</dbReference>
<dbReference type="InterPro" id="IPR011990">
    <property type="entry name" value="TPR-like_helical_dom_sf"/>
</dbReference>
<keyword evidence="3" id="KW-1185">Reference proteome</keyword>
<dbReference type="Proteomes" id="UP001054902">
    <property type="component" value="Unassembled WGS sequence"/>
</dbReference>
<dbReference type="InterPro" id="IPR001214">
    <property type="entry name" value="SET_dom"/>
</dbReference>
<dbReference type="CDD" id="cd20071">
    <property type="entry name" value="SET_SMYD"/>
    <property type="match status" value="1"/>
</dbReference>
<dbReference type="AlphaFoldDB" id="A0AAD3CSH4"/>
<dbReference type="EMBL" id="BLLK01000045">
    <property type="protein sequence ID" value="GFH51103.1"/>
    <property type="molecule type" value="Genomic_DNA"/>
</dbReference>
<proteinExistence type="predicted"/>
<comment type="caution">
    <text evidence="2">The sequence shown here is derived from an EMBL/GenBank/DDBJ whole genome shotgun (WGS) entry which is preliminary data.</text>
</comment>
<dbReference type="InterPro" id="IPR050869">
    <property type="entry name" value="H3K4_H4K5_MeTrfase"/>
</dbReference>
<name>A0AAD3CSH4_9STRA</name>
<dbReference type="GO" id="GO:0005634">
    <property type="term" value="C:nucleus"/>
    <property type="evidence" value="ECO:0007669"/>
    <property type="project" value="TreeGrafter"/>
</dbReference>
<dbReference type="Pfam" id="PF00856">
    <property type="entry name" value="SET"/>
    <property type="match status" value="1"/>
</dbReference>
<accession>A0AAD3CSH4</accession>
<protein>
    <recommendedName>
        <fullName evidence="1">SET domain-containing protein</fullName>
    </recommendedName>
</protein>
<dbReference type="Gene3D" id="1.25.40.10">
    <property type="entry name" value="Tetratricopeptide repeat domain"/>
    <property type="match status" value="1"/>
</dbReference>
<evidence type="ECO:0000313" key="3">
    <source>
        <dbReference type="Proteomes" id="UP001054902"/>
    </source>
</evidence>
<dbReference type="PROSITE" id="PS50280">
    <property type="entry name" value="SET"/>
    <property type="match status" value="1"/>
</dbReference>
<feature type="domain" description="SET" evidence="1">
    <location>
        <begin position="1"/>
        <end position="230"/>
    </location>
</feature>
<evidence type="ECO:0000313" key="2">
    <source>
        <dbReference type="EMBL" id="GFH51103.1"/>
    </source>
</evidence>
<dbReference type="Gene3D" id="2.170.270.10">
    <property type="entry name" value="SET domain"/>
    <property type="match status" value="1"/>
</dbReference>